<dbReference type="Proteomes" id="UP000610960">
    <property type="component" value="Unassembled WGS sequence"/>
</dbReference>
<comment type="caution">
    <text evidence="3">The sequence shown here is derived from an EMBL/GenBank/DDBJ whole genome shotgun (WGS) entry which is preliminary data.</text>
</comment>
<accession>A0A830GRK1</accession>
<organism evidence="3 4">
    <name type="scientific">Thermocladium modestius</name>
    <dbReference type="NCBI Taxonomy" id="62609"/>
    <lineage>
        <taxon>Archaea</taxon>
        <taxon>Thermoproteota</taxon>
        <taxon>Thermoprotei</taxon>
        <taxon>Thermoproteales</taxon>
        <taxon>Thermoproteaceae</taxon>
        <taxon>Thermocladium</taxon>
    </lineage>
</organism>
<evidence type="ECO:0000313" key="3">
    <source>
        <dbReference type="EMBL" id="GGP19617.1"/>
    </source>
</evidence>
<reference evidence="3" key="2">
    <citation type="submission" date="2020-09" db="EMBL/GenBank/DDBJ databases">
        <authorList>
            <person name="Sun Q."/>
            <person name="Ohkuma M."/>
        </authorList>
    </citation>
    <scope>NUCLEOTIDE SEQUENCE</scope>
    <source>
        <strain evidence="3">JCM 10088</strain>
    </source>
</reference>
<dbReference type="Pfam" id="PF04982">
    <property type="entry name" value="TM_HPP"/>
    <property type="match status" value="1"/>
</dbReference>
<gene>
    <name evidence="3" type="ORF">GCM10007981_04020</name>
</gene>
<reference evidence="3" key="1">
    <citation type="journal article" date="2014" name="Int. J. Syst. Evol. Microbiol.">
        <title>Complete genome sequence of Corynebacterium casei LMG S-19264T (=DSM 44701T), isolated from a smear-ripened cheese.</title>
        <authorList>
            <consortium name="US DOE Joint Genome Institute (JGI-PGF)"/>
            <person name="Walter F."/>
            <person name="Albersmeier A."/>
            <person name="Kalinowski J."/>
            <person name="Ruckert C."/>
        </authorList>
    </citation>
    <scope>NUCLEOTIDE SEQUENCE</scope>
    <source>
        <strain evidence="3">JCM 10088</strain>
    </source>
</reference>
<protein>
    <recommendedName>
        <fullName evidence="2">HPP transmembrane region domain-containing protein</fullName>
    </recommendedName>
</protein>
<dbReference type="AlphaFoldDB" id="A0A830GRK1"/>
<keyword evidence="4" id="KW-1185">Reference proteome</keyword>
<keyword evidence="1" id="KW-1133">Transmembrane helix</keyword>
<keyword evidence="1" id="KW-0472">Membrane</keyword>
<feature type="transmembrane region" description="Helical" evidence="1">
    <location>
        <begin position="17"/>
        <end position="33"/>
    </location>
</feature>
<keyword evidence="1" id="KW-0812">Transmembrane</keyword>
<feature type="domain" description="HPP transmembrane region" evidence="2">
    <location>
        <begin position="13"/>
        <end position="145"/>
    </location>
</feature>
<feature type="transmembrane region" description="Helical" evidence="1">
    <location>
        <begin position="127"/>
        <end position="146"/>
    </location>
</feature>
<sequence length="159" mass="17208">MHVFNGRQTLPSVRSRFLYFAEYMAAVSAILAMSANNKVFLLAPPYAVSAYLVLFERNTKFSKPSGLAVSYGFAIASSEALHALLGPSIASMTINVFAVSAFIMLTEYSHPPAIALTIFSYLRFSDVLFVTSSLAALGIIILIYAIDSALIRAGKLSRV</sequence>
<dbReference type="EMBL" id="BMNL01000001">
    <property type="protein sequence ID" value="GGP19617.1"/>
    <property type="molecule type" value="Genomic_DNA"/>
</dbReference>
<dbReference type="InterPro" id="IPR058581">
    <property type="entry name" value="TM_HPP"/>
</dbReference>
<name>A0A830GRK1_9CREN</name>
<feature type="transmembrane region" description="Helical" evidence="1">
    <location>
        <begin position="89"/>
        <end position="106"/>
    </location>
</feature>
<evidence type="ECO:0000313" key="4">
    <source>
        <dbReference type="Proteomes" id="UP000610960"/>
    </source>
</evidence>
<proteinExistence type="predicted"/>
<evidence type="ECO:0000256" key="1">
    <source>
        <dbReference type="SAM" id="Phobius"/>
    </source>
</evidence>
<evidence type="ECO:0000259" key="2">
    <source>
        <dbReference type="Pfam" id="PF04982"/>
    </source>
</evidence>